<proteinExistence type="inferred from homology"/>
<dbReference type="InterPro" id="IPR018791">
    <property type="entry name" value="UV_resistance/autophagy_Atg14"/>
</dbReference>
<dbReference type="Pfam" id="PF10186">
    <property type="entry name" value="ATG14"/>
    <property type="match status" value="1"/>
</dbReference>
<protein>
    <recommendedName>
        <fullName evidence="2">Autophagy-related protein 14</fullName>
    </recommendedName>
</protein>
<dbReference type="GO" id="GO:0032991">
    <property type="term" value="C:protein-containing complex"/>
    <property type="evidence" value="ECO:0007669"/>
    <property type="project" value="UniProtKB-ARBA"/>
</dbReference>
<dbReference type="GO" id="GO:0005737">
    <property type="term" value="C:cytoplasm"/>
    <property type="evidence" value="ECO:0007669"/>
    <property type="project" value="UniProtKB-ARBA"/>
</dbReference>
<organism evidence="4 5">
    <name type="scientific">Dioszegia hungarica</name>
    <dbReference type="NCBI Taxonomy" id="4972"/>
    <lineage>
        <taxon>Eukaryota</taxon>
        <taxon>Fungi</taxon>
        <taxon>Dikarya</taxon>
        <taxon>Basidiomycota</taxon>
        <taxon>Agaricomycotina</taxon>
        <taxon>Tremellomycetes</taxon>
        <taxon>Tremellales</taxon>
        <taxon>Bulleribasidiaceae</taxon>
        <taxon>Dioszegia</taxon>
    </lineage>
</organism>
<evidence type="ECO:0000256" key="2">
    <source>
        <dbReference type="ARBA" id="ARBA00013807"/>
    </source>
</evidence>
<dbReference type="GeneID" id="77730372"/>
<comment type="similarity">
    <text evidence="1">Belongs to the ATG14 family.</text>
</comment>
<evidence type="ECO:0000313" key="5">
    <source>
        <dbReference type="Proteomes" id="UP001164286"/>
    </source>
</evidence>
<evidence type="ECO:0000256" key="1">
    <source>
        <dbReference type="ARBA" id="ARBA00009574"/>
    </source>
</evidence>
<dbReference type="Proteomes" id="UP001164286">
    <property type="component" value="Unassembled WGS sequence"/>
</dbReference>
<dbReference type="RefSeq" id="XP_052942062.1">
    <property type="nucleotide sequence ID" value="XM_053091167.1"/>
</dbReference>
<keyword evidence="5" id="KW-1185">Reference proteome</keyword>
<accession>A0AA38H1Y8</accession>
<name>A0AA38H1Y8_9TREE</name>
<reference evidence="4" key="1">
    <citation type="journal article" date="2022" name="G3 (Bethesda)">
        <title>High quality genome of the basidiomycete yeast Dioszegia hungarica PDD-24b-2 isolated from cloud water.</title>
        <authorList>
            <person name="Jarrige D."/>
            <person name="Haridas S."/>
            <person name="Bleykasten-Grosshans C."/>
            <person name="Joly M."/>
            <person name="Nadalig T."/>
            <person name="Sancelme M."/>
            <person name="Vuilleumier S."/>
            <person name="Grigoriev I.V."/>
            <person name="Amato P."/>
            <person name="Bringel F."/>
        </authorList>
    </citation>
    <scope>NUCLEOTIDE SEQUENCE</scope>
    <source>
        <strain evidence="4">PDD-24b-2</strain>
    </source>
</reference>
<keyword evidence="3" id="KW-0175">Coiled coil</keyword>
<dbReference type="EMBL" id="JAKWFO010000014">
    <property type="protein sequence ID" value="KAI9632285.1"/>
    <property type="molecule type" value="Genomic_DNA"/>
</dbReference>
<evidence type="ECO:0000313" key="4">
    <source>
        <dbReference type="EMBL" id="KAI9632285.1"/>
    </source>
</evidence>
<dbReference type="AlphaFoldDB" id="A0AA38H1Y8"/>
<evidence type="ECO:0000256" key="3">
    <source>
        <dbReference type="ARBA" id="ARBA00023054"/>
    </source>
</evidence>
<sequence length="296" mass="33499">MAEQCCCCCTKHDKLFCHRCVQLGIDQQASLKRQLSDQINIVTRRCAVQEQAAARWRTLRAEVAEQERRVQDLQRRLAISSPLRHSAPRSLRPPVPTIELRQVHLEQRKVDKDIAAARRVLILEAASIMGLTRGGIAGLPLPHPREMKLRDATKINAALQHTCHFLDLLTRYLFIALPFDPGADSRRRIQLKPNLPFIRTTKYRDKNLLSLSRKNQRGFYTSYGLLAHSVAYLAWMQGVEEEDLGANLYGLVYAPGVAKSHLEIKSLGFSLDVNDVVEQVLEDCGLEEEGWALVDA</sequence>
<gene>
    <name evidence="4" type="ORF">MKK02DRAFT_40590</name>
</gene>
<comment type="caution">
    <text evidence="4">The sequence shown here is derived from an EMBL/GenBank/DDBJ whole genome shotgun (WGS) entry which is preliminary data.</text>
</comment>